<name>A0A842H9Z6_9BACT</name>
<dbReference type="AlphaFoldDB" id="A0A842H9Z6"/>
<dbReference type="CDD" id="cd00156">
    <property type="entry name" value="REC"/>
    <property type="match status" value="1"/>
</dbReference>
<evidence type="ECO:0000256" key="1">
    <source>
        <dbReference type="ARBA" id="ARBA00022741"/>
    </source>
</evidence>
<keyword evidence="3" id="KW-0597">Phosphoprotein</keyword>
<comment type="caution">
    <text evidence="6">The sequence shown here is derived from an EMBL/GenBank/DDBJ whole genome shotgun (WGS) entry which is preliminary data.</text>
</comment>
<dbReference type="Gene3D" id="1.10.8.60">
    <property type="match status" value="1"/>
</dbReference>
<evidence type="ECO:0000259" key="4">
    <source>
        <dbReference type="PROSITE" id="PS50045"/>
    </source>
</evidence>
<dbReference type="Pfam" id="PF00072">
    <property type="entry name" value="Response_reg"/>
    <property type="match status" value="1"/>
</dbReference>
<dbReference type="Pfam" id="PF25601">
    <property type="entry name" value="AAA_lid_14"/>
    <property type="match status" value="1"/>
</dbReference>
<dbReference type="InterPro" id="IPR002078">
    <property type="entry name" value="Sigma_54_int"/>
</dbReference>
<feature type="modified residue" description="4-aspartylphosphate" evidence="3">
    <location>
        <position position="53"/>
    </location>
</feature>
<keyword evidence="2" id="KW-0067">ATP-binding</keyword>
<dbReference type="SUPFAM" id="SSF52540">
    <property type="entry name" value="P-loop containing nucleoside triphosphate hydrolases"/>
    <property type="match status" value="1"/>
</dbReference>
<gene>
    <name evidence="6" type="ORF">H5P28_02515</name>
</gene>
<dbReference type="GO" id="GO:0006355">
    <property type="term" value="P:regulation of DNA-templated transcription"/>
    <property type="evidence" value="ECO:0007669"/>
    <property type="project" value="InterPro"/>
</dbReference>
<sequence length="444" mass="48905">MGKRILILDDDSDFNNLLTDIYAQADYEVVSERDPEVAVGLFRDDNFDLVVTDQKMPGLSGEEFIREIKRLKPEVPVIMVSGYLDNDTIRNLIREGVGGVFLKPLNVFSLLKRTSALIESVQPDSERTGVARSVEAEGGDFEHGLPFSFDSYPCRSAASLEFAKKLHHLRGFKNNLVLIGEDGTDLASLLEDIRRFDAEAGEAFALVELEQLGEATLLAALEEAKQAGANRLTLMVSRPDRLHPGQIEAIYAAAKKKGAFQASNLPLRYIFFVNEDIDSLYDGGKIDDNLYMFLGTTEIKVPGLKELREDIPLIARRVIKSEAARQGLPSLPELESPAAALLREKEWPGGMLELKRTVRAVVAASGGQPISREALEESCSRGGGNACEKVRNLKPLLQLRRNDYLKAVHLLGGEEPELTAQVLGVDRTLVHEIVTPGGQTEKRG</sequence>
<evidence type="ECO:0000313" key="6">
    <source>
        <dbReference type="EMBL" id="MBC2593125.1"/>
    </source>
</evidence>
<dbReference type="PANTHER" id="PTHR32071">
    <property type="entry name" value="TRANSCRIPTIONAL REGULATORY PROTEIN"/>
    <property type="match status" value="1"/>
</dbReference>
<dbReference type="InterPro" id="IPR001789">
    <property type="entry name" value="Sig_transdc_resp-reg_receiver"/>
</dbReference>
<dbReference type="SMART" id="SM00448">
    <property type="entry name" value="REC"/>
    <property type="match status" value="1"/>
</dbReference>
<feature type="domain" description="Sigma-54 factor interaction" evidence="4">
    <location>
        <begin position="162"/>
        <end position="363"/>
    </location>
</feature>
<dbReference type="InterPro" id="IPR058031">
    <property type="entry name" value="AAA_lid_NorR"/>
</dbReference>
<dbReference type="EMBL" id="JACHVB010000012">
    <property type="protein sequence ID" value="MBC2593125.1"/>
    <property type="molecule type" value="Genomic_DNA"/>
</dbReference>
<dbReference type="PROSITE" id="PS50045">
    <property type="entry name" value="SIGMA54_INTERACT_4"/>
    <property type="match status" value="1"/>
</dbReference>
<dbReference type="Gene3D" id="3.40.50.2300">
    <property type="match status" value="1"/>
</dbReference>
<dbReference type="SUPFAM" id="SSF52172">
    <property type="entry name" value="CheY-like"/>
    <property type="match status" value="1"/>
</dbReference>
<evidence type="ECO:0000256" key="2">
    <source>
        <dbReference type="ARBA" id="ARBA00022840"/>
    </source>
</evidence>
<protein>
    <submittedName>
        <fullName evidence="6">Response regulator</fullName>
    </submittedName>
</protein>
<reference evidence="6 7" key="1">
    <citation type="submission" date="2020-07" db="EMBL/GenBank/DDBJ databases">
        <authorList>
            <person name="Feng X."/>
        </authorList>
    </citation>
    <scope>NUCLEOTIDE SEQUENCE [LARGE SCALE GENOMIC DNA]</scope>
    <source>
        <strain evidence="6 7">JCM31066</strain>
    </source>
</reference>
<dbReference type="Gene3D" id="3.40.50.300">
    <property type="entry name" value="P-loop containing nucleotide triphosphate hydrolases"/>
    <property type="match status" value="1"/>
</dbReference>
<dbReference type="Proteomes" id="UP000546464">
    <property type="component" value="Unassembled WGS sequence"/>
</dbReference>
<dbReference type="RefSeq" id="WP_185674121.1">
    <property type="nucleotide sequence ID" value="NZ_JACHVB010000012.1"/>
</dbReference>
<accession>A0A842H9Z6</accession>
<dbReference type="PROSITE" id="PS50110">
    <property type="entry name" value="RESPONSE_REGULATORY"/>
    <property type="match status" value="1"/>
</dbReference>
<keyword evidence="7" id="KW-1185">Reference proteome</keyword>
<evidence type="ECO:0000259" key="5">
    <source>
        <dbReference type="PROSITE" id="PS50110"/>
    </source>
</evidence>
<dbReference type="InterPro" id="IPR011006">
    <property type="entry name" value="CheY-like_superfamily"/>
</dbReference>
<evidence type="ECO:0000256" key="3">
    <source>
        <dbReference type="PROSITE-ProRule" id="PRU00169"/>
    </source>
</evidence>
<proteinExistence type="predicted"/>
<organism evidence="6 7">
    <name type="scientific">Ruficoccus amylovorans</name>
    <dbReference type="NCBI Taxonomy" id="1804625"/>
    <lineage>
        <taxon>Bacteria</taxon>
        <taxon>Pseudomonadati</taxon>
        <taxon>Verrucomicrobiota</taxon>
        <taxon>Opitutia</taxon>
        <taxon>Puniceicoccales</taxon>
        <taxon>Cerasicoccaceae</taxon>
        <taxon>Ruficoccus</taxon>
    </lineage>
</organism>
<feature type="domain" description="Response regulatory" evidence="5">
    <location>
        <begin position="4"/>
        <end position="118"/>
    </location>
</feature>
<evidence type="ECO:0000313" key="7">
    <source>
        <dbReference type="Proteomes" id="UP000546464"/>
    </source>
</evidence>
<keyword evidence="1" id="KW-0547">Nucleotide-binding</keyword>
<dbReference type="InterPro" id="IPR027417">
    <property type="entry name" value="P-loop_NTPase"/>
</dbReference>
<dbReference type="GO" id="GO:0000160">
    <property type="term" value="P:phosphorelay signal transduction system"/>
    <property type="evidence" value="ECO:0007669"/>
    <property type="project" value="InterPro"/>
</dbReference>
<dbReference type="GO" id="GO:0005524">
    <property type="term" value="F:ATP binding"/>
    <property type="evidence" value="ECO:0007669"/>
    <property type="project" value="UniProtKB-KW"/>
</dbReference>